<accession>A0A2P2QS07</accession>
<evidence type="ECO:0000313" key="1">
    <source>
        <dbReference type="EMBL" id="MBX69799.1"/>
    </source>
</evidence>
<name>A0A2P2QS07_RHIMU</name>
<organism evidence="1">
    <name type="scientific">Rhizophora mucronata</name>
    <name type="common">Asiatic mangrove</name>
    <dbReference type="NCBI Taxonomy" id="61149"/>
    <lineage>
        <taxon>Eukaryota</taxon>
        <taxon>Viridiplantae</taxon>
        <taxon>Streptophyta</taxon>
        <taxon>Embryophyta</taxon>
        <taxon>Tracheophyta</taxon>
        <taxon>Spermatophyta</taxon>
        <taxon>Magnoliopsida</taxon>
        <taxon>eudicotyledons</taxon>
        <taxon>Gunneridae</taxon>
        <taxon>Pentapetalae</taxon>
        <taxon>rosids</taxon>
        <taxon>fabids</taxon>
        <taxon>Malpighiales</taxon>
        <taxon>Rhizophoraceae</taxon>
        <taxon>Rhizophora</taxon>
    </lineage>
</organism>
<reference evidence="1" key="1">
    <citation type="submission" date="2018-02" db="EMBL/GenBank/DDBJ databases">
        <title>Rhizophora mucronata_Transcriptome.</title>
        <authorList>
            <person name="Meera S.P."/>
            <person name="Sreeshan A."/>
            <person name="Augustine A."/>
        </authorList>
    </citation>
    <scope>NUCLEOTIDE SEQUENCE</scope>
    <source>
        <tissue evidence="1">Leaf</tissue>
    </source>
</reference>
<dbReference type="AlphaFoldDB" id="A0A2P2QS07"/>
<sequence>MGNNYGTEYLLHLISARIILAWRKELHQGLWLVAGVLESHQLHLLC</sequence>
<protein>
    <submittedName>
        <fullName evidence="1">Uncharacterized protein</fullName>
    </submittedName>
</protein>
<dbReference type="EMBL" id="GGEC01089315">
    <property type="protein sequence ID" value="MBX69799.1"/>
    <property type="molecule type" value="Transcribed_RNA"/>
</dbReference>
<proteinExistence type="predicted"/>